<dbReference type="STRING" id="595528.A0A0D2UPR2"/>
<evidence type="ECO:0008006" key="3">
    <source>
        <dbReference type="Google" id="ProtNLM"/>
    </source>
</evidence>
<dbReference type="InterPro" id="IPR032675">
    <property type="entry name" value="LRR_dom_sf"/>
</dbReference>
<dbReference type="eggNOG" id="KOG4308">
    <property type="taxonomic scope" value="Eukaryota"/>
</dbReference>
<dbReference type="RefSeq" id="XP_004343350.2">
    <property type="nucleotide sequence ID" value="XM_004343300.2"/>
</dbReference>
<dbReference type="SMART" id="SM00368">
    <property type="entry name" value="LRR_RI"/>
    <property type="match status" value="9"/>
</dbReference>
<dbReference type="PhylomeDB" id="A0A0D2UPR2"/>
<evidence type="ECO:0000313" key="1">
    <source>
        <dbReference type="EMBL" id="KJE96986.1"/>
    </source>
</evidence>
<dbReference type="SUPFAM" id="SSF52047">
    <property type="entry name" value="RNI-like"/>
    <property type="match status" value="1"/>
</dbReference>
<name>A0A0D2UPR2_CAPO3</name>
<proteinExistence type="predicted"/>
<accession>A0A0D2UPR2</accession>
<dbReference type="Proteomes" id="UP000008743">
    <property type="component" value="Unassembled WGS sequence"/>
</dbReference>
<reference evidence="2" key="1">
    <citation type="submission" date="2011-02" db="EMBL/GenBank/DDBJ databases">
        <title>The Genome Sequence of Capsaspora owczarzaki ATCC 30864.</title>
        <authorList>
            <person name="Russ C."/>
            <person name="Cuomo C."/>
            <person name="Burger G."/>
            <person name="Gray M.W."/>
            <person name="Holland P.W.H."/>
            <person name="King N."/>
            <person name="Lang F.B.F."/>
            <person name="Roger A.J."/>
            <person name="Ruiz-Trillo I."/>
            <person name="Young S.K."/>
            <person name="Zeng Q."/>
            <person name="Gargeya S."/>
            <person name="Alvarado L."/>
            <person name="Berlin A."/>
            <person name="Chapman S.B."/>
            <person name="Chen Z."/>
            <person name="Freedman E."/>
            <person name="Gellesch M."/>
            <person name="Goldberg J."/>
            <person name="Griggs A."/>
            <person name="Gujja S."/>
            <person name="Heilman E."/>
            <person name="Heiman D."/>
            <person name="Howarth C."/>
            <person name="Mehta T."/>
            <person name="Neiman D."/>
            <person name="Pearson M."/>
            <person name="Roberts A."/>
            <person name="Saif S."/>
            <person name="Shea T."/>
            <person name="Shenoy N."/>
            <person name="Sisk P."/>
            <person name="Stolte C."/>
            <person name="Sykes S."/>
            <person name="White J."/>
            <person name="Yandava C."/>
            <person name="Haas B."/>
            <person name="Nusbaum C."/>
            <person name="Birren B."/>
        </authorList>
    </citation>
    <scope>NUCLEOTIDE SEQUENCE</scope>
    <source>
        <strain evidence="2">ATCC 30864</strain>
    </source>
</reference>
<protein>
    <recommendedName>
        <fullName evidence="3">NOD3 protein</fullName>
    </recommendedName>
</protein>
<sequence length="458" mass="50070">MQSKTERQRELYDKFKNANGGLYLSENQIGDAEAQIIAEALKVNTTATSLDLSENQIGDAGAQAIAEALKVNKTLFWLNLHQNQIGDAGAHAIAEALRVNKTLKELSLAQNQIGDAGAQAIAEALKVNKTLTLLNLIVNQIGDAGARAIVDTLKVNETVTSLHLHDNLIGDAGAQAIADALKVNKTLSWLNLIDNQIGDAGAQAIAEALKVNKMVKTLSLSENQIGDIGAQAIAEALMVNKQLWWLDLKCNCIGDAGFQAIGEARQVNRTLAHLLIDKQINPLAFSLLPRMSTAEDLHDVFHLLTSEPAVEDQSAALPALPTEIAELILDEAHYWQGVQHTKRQWFQYHSPECILKVTLPQGVNGNAIRVKEIHVLRGNRSDSVNDTGFELIVQDEQGAVRYECSVKPTLVDSSLELVTIVPASHLVIRQMRAGWQVQVRPSKFHYNVVFESLYVGYV</sequence>
<dbReference type="InterPro" id="IPR001611">
    <property type="entry name" value="Leu-rich_rpt"/>
</dbReference>
<gene>
    <name evidence="1" type="ORF">CAOG_007476</name>
</gene>
<dbReference type="AlphaFoldDB" id="A0A0D2UPR2"/>
<dbReference type="InParanoid" id="A0A0D2UPR2"/>
<dbReference type="PANTHER" id="PTHR24114">
    <property type="entry name" value="LEUCINE RICH REPEAT FAMILY PROTEIN"/>
    <property type="match status" value="1"/>
</dbReference>
<dbReference type="PANTHER" id="PTHR24114:SF2">
    <property type="entry name" value="F-BOX DOMAIN-CONTAINING PROTEIN-RELATED"/>
    <property type="match status" value="1"/>
</dbReference>
<dbReference type="OrthoDB" id="8436363at2759"/>
<dbReference type="EMBL" id="KE346373">
    <property type="protein sequence ID" value="KJE96986.1"/>
    <property type="molecule type" value="Genomic_DNA"/>
</dbReference>
<dbReference type="Gene3D" id="3.80.10.10">
    <property type="entry name" value="Ribonuclease Inhibitor"/>
    <property type="match status" value="3"/>
</dbReference>
<dbReference type="Pfam" id="PF13516">
    <property type="entry name" value="LRR_6"/>
    <property type="match status" value="8"/>
</dbReference>
<dbReference type="CDD" id="cd00116">
    <property type="entry name" value="LRR_RI"/>
    <property type="match status" value="1"/>
</dbReference>
<dbReference type="InterPro" id="IPR052394">
    <property type="entry name" value="LRR-containing"/>
</dbReference>
<evidence type="ECO:0000313" key="2">
    <source>
        <dbReference type="Proteomes" id="UP000008743"/>
    </source>
</evidence>
<organism evidence="1 2">
    <name type="scientific">Capsaspora owczarzaki (strain ATCC 30864)</name>
    <dbReference type="NCBI Taxonomy" id="595528"/>
    <lineage>
        <taxon>Eukaryota</taxon>
        <taxon>Filasterea</taxon>
        <taxon>Capsaspora</taxon>
    </lineage>
</organism>
<keyword evidence="2" id="KW-1185">Reference proteome</keyword>